<organism evidence="1 2">
    <name type="scientific">Streptomyces pyxinicus</name>
    <dbReference type="NCBI Taxonomy" id="2970331"/>
    <lineage>
        <taxon>Bacteria</taxon>
        <taxon>Bacillati</taxon>
        <taxon>Actinomycetota</taxon>
        <taxon>Actinomycetes</taxon>
        <taxon>Kitasatosporales</taxon>
        <taxon>Streptomycetaceae</taxon>
        <taxon>Streptomyces</taxon>
    </lineage>
</organism>
<gene>
    <name evidence="1" type="primary">cas7e</name>
    <name evidence="1" type="ORF">NX794_10220</name>
</gene>
<sequence>MTRTIVDIHILQNVPPSNMNRDDTGTPKSAYYGGERRARVSSQAWKRATRKQFEQLLPPEELGVRTKRVVEALAERITERDATVADNAVKLAEEVLSVATGSTLEVPKRKAKEDDGSGGALPESRYLMFLSRQQLDALADIAVGESDGGDPATLKAELKDKKKKALARAAIDTRHSVDIALFGRMVADAADLNVEAAAQVAHALSVHRSEVESDYYTAVDDLSGDSESGAGMIGTVDFNSATLYRYAAVDVDELHRNLGVGLNPEQRPSTPASKALTAFLEAFITSLPTGKINTFAHHTLPAVVVVKLRNRWPLSFVGAFETPVPKSTSGGFLRGSCDQLAAHITEMERVYGLGSDPTWVFRVGRETESLAGLGSALTLETLLEQVGTAVAERLESGA</sequence>
<keyword evidence="2" id="KW-1185">Reference proteome</keyword>
<dbReference type="NCBIfam" id="TIGR01869">
    <property type="entry name" value="casC_Cse4"/>
    <property type="match status" value="1"/>
</dbReference>
<dbReference type="InterPro" id="IPR010148">
    <property type="entry name" value="CRISPR-assoc_prot_CT1975"/>
</dbReference>
<dbReference type="Pfam" id="PF09344">
    <property type="entry name" value="Cas_CT1975"/>
    <property type="match status" value="1"/>
</dbReference>
<proteinExistence type="predicted"/>
<dbReference type="Proteomes" id="UP001205612">
    <property type="component" value="Unassembled WGS sequence"/>
</dbReference>
<dbReference type="EMBL" id="JANUGP010000006">
    <property type="protein sequence ID" value="MCS0601590.1"/>
    <property type="molecule type" value="Genomic_DNA"/>
</dbReference>
<evidence type="ECO:0000313" key="2">
    <source>
        <dbReference type="Proteomes" id="UP001205612"/>
    </source>
</evidence>
<dbReference type="RefSeq" id="WP_258778003.1">
    <property type="nucleotide sequence ID" value="NZ_JANUGP010000006.1"/>
</dbReference>
<comment type="caution">
    <text evidence="1">The sequence shown here is derived from an EMBL/GenBank/DDBJ whole genome shotgun (WGS) entry which is preliminary data.</text>
</comment>
<name>A0ABT2B0D9_9ACTN</name>
<reference evidence="1 2" key="1">
    <citation type="submission" date="2022-08" db="EMBL/GenBank/DDBJ databases">
        <authorList>
            <person name="Somphong A."/>
            <person name="Phongsopitanun W."/>
        </authorList>
    </citation>
    <scope>NUCLEOTIDE SEQUENCE [LARGE SCALE GENOMIC DNA]</scope>
    <source>
        <strain evidence="1 2">LP11</strain>
    </source>
</reference>
<evidence type="ECO:0000313" key="1">
    <source>
        <dbReference type="EMBL" id="MCS0601590.1"/>
    </source>
</evidence>
<accession>A0ABT2B0D9</accession>
<protein>
    <submittedName>
        <fullName evidence="1">Type I-E CRISPR-associated protein Cas7/Cse4/CasC</fullName>
    </submittedName>
</protein>